<gene>
    <name evidence="2" type="ORF">Clacol_001457</name>
</gene>
<dbReference type="AlphaFoldDB" id="A0AAV5A1G2"/>
<sequence>MATVPYQLDELIASLKTSHIGNEAIELSNLQAQLQQALQAYPQSGPFPTSPVQSSSFPLHNGAPVNTPVSRTPSSIVPTTVTGRRRRRSSVASATSFRAQSRFDDDLFSSRYDLDQDMMEDVEEEAEVDASLTHVSSHATSPIQFNHPSPINSTYQAYSPTTLAYALNDPFLAHQLQTAEQRNRQPSYFAQLATTHQHTSPFYAPSSNSSRETSFSAQSQSQYPLRLTIDTSPPSLARH</sequence>
<feature type="compositionally biased region" description="Polar residues" evidence="1">
    <location>
        <begin position="46"/>
        <end position="58"/>
    </location>
</feature>
<accession>A0AAV5A1G2</accession>
<protein>
    <submittedName>
        <fullName evidence="2">Uncharacterized protein</fullName>
    </submittedName>
</protein>
<keyword evidence="3" id="KW-1185">Reference proteome</keyword>
<reference evidence="2" key="1">
    <citation type="submission" date="2021-10" db="EMBL/GenBank/DDBJ databases">
        <title>De novo Genome Assembly of Clathrus columnatus (Basidiomycota, Fungi) Using Illumina and Nanopore Sequence Data.</title>
        <authorList>
            <person name="Ogiso-Tanaka E."/>
            <person name="Itagaki H."/>
            <person name="Hosoya T."/>
            <person name="Hosaka K."/>
        </authorList>
    </citation>
    <scope>NUCLEOTIDE SEQUENCE</scope>
    <source>
        <strain evidence="2">MO-923</strain>
    </source>
</reference>
<evidence type="ECO:0000313" key="3">
    <source>
        <dbReference type="Proteomes" id="UP001050691"/>
    </source>
</evidence>
<organism evidence="2 3">
    <name type="scientific">Clathrus columnatus</name>
    <dbReference type="NCBI Taxonomy" id="1419009"/>
    <lineage>
        <taxon>Eukaryota</taxon>
        <taxon>Fungi</taxon>
        <taxon>Dikarya</taxon>
        <taxon>Basidiomycota</taxon>
        <taxon>Agaricomycotina</taxon>
        <taxon>Agaricomycetes</taxon>
        <taxon>Phallomycetidae</taxon>
        <taxon>Phallales</taxon>
        <taxon>Clathraceae</taxon>
        <taxon>Clathrus</taxon>
    </lineage>
</organism>
<evidence type="ECO:0000313" key="2">
    <source>
        <dbReference type="EMBL" id="GJJ07257.1"/>
    </source>
</evidence>
<name>A0AAV5A1G2_9AGAM</name>
<evidence type="ECO:0000256" key="1">
    <source>
        <dbReference type="SAM" id="MobiDB-lite"/>
    </source>
</evidence>
<comment type="caution">
    <text evidence="2">The sequence shown here is derived from an EMBL/GenBank/DDBJ whole genome shotgun (WGS) entry which is preliminary data.</text>
</comment>
<dbReference type="Proteomes" id="UP001050691">
    <property type="component" value="Unassembled WGS sequence"/>
</dbReference>
<feature type="compositionally biased region" description="Polar residues" evidence="1">
    <location>
        <begin position="67"/>
        <end position="76"/>
    </location>
</feature>
<dbReference type="EMBL" id="BPWL01000002">
    <property type="protein sequence ID" value="GJJ07257.1"/>
    <property type="molecule type" value="Genomic_DNA"/>
</dbReference>
<proteinExistence type="predicted"/>
<feature type="region of interest" description="Disordered" evidence="1">
    <location>
        <begin position="199"/>
        <end position="239"/>
    </location>
</feature>
<feature type="region of interest" description="Disordered" evidence="1">
    <location>
        <begin position="42"/>
        <end position="96"/>
    </location>
</feature>